<comment type="similarity">
    <text evidence="2">Belongs to the binding-protein-dependent transport system permease family. HisMQ subfamily.</text>
</comment>
<evidence type="ECO:0000256" key="4">
    <source>
        <dbReference type="ARBA" id="ARBA00022475"/>
    </source>
</evidence>
<evidence type="ECO:0000313" key="12">
    <source>
        <dbReference type="Proteomes" id="UP001516588"/>
    </source>
</evidence>
<dbReference type="PANTHER" id="PTHR30614">
    <property type="entry name" value="MEMBRANE COMPONENT OF AMINO ACID ABC TRANSPORTER"/>
    <property type="match status" value="1"/>
</dbReference>
<keyword evidence="8 9" id="KW-0472">Membrane</keyword>
<keyword evidence="12" id="KW-1185">Reference proteome</keyword>
<keyword evidence="7 9" id="KW-1133">Transmembrane helix</keyword>
<evidence type="ECO:0000259" key="10">
    <source>
        <dbReference type="PROSITE" id="PS50928"/>
    </source>
</evidence>
<dbReference type="InterPro" id="IPR043429">
    <property type="entry name" value="ArtM/GltK/GlnP/TcyL/YhdX-like"/>
</dbReference>
<dbReference type="PROSITE" id="PS50928">
    <property type="entry name" value="ABC_TM1"/>
    <property type="match status" value="1"/>
</dbReference>
<evidence type="ECO:0000313" key="11">
    <source>
        <dbReference type="EMBL" id="MBE5035431.1"/>
    </source>
</evidence>
<evidence type="ECO:0000256" key="7">
    <source>
        <dbReference type="ARBA" id="ARBA00022989"/>
    </source>
</evidence>
<keyword evidence="3 9" id="KW-0813">Transport</keyword>
<feature type="transmembrane region" description="Helical" evidence="9">
    <location>
        <begin position="20"/>
        <end position="39"/>
    </location>
</feature>
<accession>A0ABR9QX44</accession>
<sequence length="223" mass="23957">MQDYIEGIKIAYSGATTTLLISGVAVVLGLVLGLIVALCRTSNVKVLRGIASVYVDVLRGTPLVVQALILYMGLPMLLQSNGIMFTWDTPVIASIIACGVNSSAYVGEIIRSGLQAIDKGQSEAARSLGMSHGQTMKLVVIPQAVKIIIPALGNEFVTLIKETAILSVISVTDITRASMLWASSTFVYFPAYFGTAFVYLTLTIPLSKIMNYVERRMSTDVKS</sequence>
<reference evidence="11 12" key="1">
    <citation type="submission" date="2020-10" db="EMBL/GenBank/DDBJ databases">
        <title>ChiBAC.</title>
        <authorList>
            <person name="Zenner C."/>
            <person name="Hitch T.C.A."/>
            <person name="Clavel T."/>
        </authorList>
    </citation>
    <scope>NUCLEOTIDE SEQUENCE [LARGE SCALE GENOMIC DNA]</scope>
    <source>
        <strain evidence="11 12">DSM 108706</strain>
    </source>
</reference>
<gene>
    <name evidence="11" type="ORF">INF20_03935</name>
</gene>
<dbReference type="InterPro" id="IPR010065">
    <property type="entry name" value="AA_ABC_transptr_permease_3TM"/>
</dbReference>
<comment type="caution">
    <text evidence="11">The sequence shown here is derived from an EMBL/GenBank/DDBJ whole genome shotgun (WGS) entry which is preliminary data.</text>
</comment>
<feature type="transmembrane region" description="Helical" evidence="9">
    <location>
        <begin position="186"/>
        <end position="207"/>
    </location>
</feature>
<keyword evidence="5 9" id="KW-0812">Transmembrane</keyword>
<evidence type="ECO:0000256" key="6">
    <source>
        <dbReference type="ARBA" id="ARBA00022970"/>
    </source>
</evidence>
<dbReference type="Gene3D" id="1.10.3720.10">
    <property type="entry name" value="MetI-like"/>
    <property type="match status" value="1"/>
</dbReference>
<organism evidence="11 12">
    <name type="scientific">Gallibacter intestinalis</name>
    <dbReference type="NCBI Taxonomy" id="2779356"/>
    <lineage>
        <taxon>Bacteria</taxon>
        <taxon>Bacillati</taxon>
        <taxon>Bacillota</taxon>
        <taxon>Clostridia</taxon>
        <taxon>Eubacteriales</taxon>
        <taxon>Eubacteriaceae</taxon>
        <taxon>Gallibacter</taxon>
    </lineage>
</organism>
<keyword evidence="4" id="KW-1003">Cell membrane</keyword>
<evidence type="ECO:0000256" key="2">
    <source>
        <dbReference type="ARBA" id="ARBA00010072"/>
    </source>
</evidence>
<dbReference type="Pfam" id="PF00528">
    <property type="entry name" value="BPD_transp_1"/>
    <property type="match status" value="1"/>
</dbReference>
<dbReference type="CDD" id="cd06261">
    <property type="entry name" value="TM_PBP2"/>
    <property type="match status" value="1"/>
</dbReference>
<keyword evidence="6" id="KW-0029">Amino-acid transport</keyword>
<dbReference type="SUPFAM" id="SSF161098">
    <property type="entry name" value="MetI-like"/>
    <property type="match status" value="1"/>
</dbReference>
<proteinExistence type="inferred from homology"/>
<dbReference type="InterPro" id="IPR035906">
    <property type="entry name" value="MetI-like_sf"/>
</dbReference>
<dbReference type="PANTHER" id="PTHR30614:SF20">
    <property type="entry name" value="GLUTAMINE TRANSPORT SYSTEM PERMEASE PROTEIN GLNP"/>
    <property type="match status" value="1"/>
</dbReference>
<comment type="subcellular location">
    <subcellularLocation>
        <location evidence="1 9">Cell membrane</location>
        <topology evidence="1 9">Multi-pass membrane protein</topology>
    </subcellularLocation>
</comment>
<name>A0ABR9QX44_9FIRM</name>
<evidence type="ECO:0000256" key="3">
    <source>
        <dbReference type="ARBA" id="ARBA00022448"/>
    </source>
</evidence>
<evidence type="ECO:0000256" key="1">
    <source>
        <dbReference type="ARBA" id="ARBA00004651"/>
    </source>
</evidence>
<evidence type="ECO:0000256" key="9">
    <source>
        <dbReference type="RuleBase" id="RU363032"/>
    </source>
</evidence>
<evidence type="ECO:0000256" key="5">
    <source>
        <dbReference type="ARBA" id="ARBA00022692"/>
    </source>
</evidence>
<evidence type="ECO:0000256" key="8">
    <source>
        <dbReference type="ARBA" id="ARBA00023136"/>
    </source>
</evidence>
<feature type="domain" description="ABC transmembrane type-1" evidence="10">
    <location>
        <begin position="15"/>
        <end position="210"/>
    </location>
</feature>
<dbReference type="InterPro" id="IPR000515">
    <property type="entry name" value="MetI-like"/>
</dbReference>
<dbReference type="EMBL" id="JADCKA010000005">
    <property type="protein sequence ID" value="MBE5035431.1"/>
    <property type="molecule type" value="Genomic_DNA"/>
</dbReference>
<dbReference type="Proteomes" id="UP001516588">
    <property type="component" value="Unassembled WGS sequence"/>
</dbReference>
<dbReference type="RefSeq" id="WP_226385078.1">
    <property type="nucleotide sequence ID" value="NZ_JADCKA010000005.1"/>
</dbReference>
<dbReference type="NCBIfam" id="TIGR01726">
    <property type="entry name" value="HEQRo_perm_3TM"/>
    <property type="match status" value="1"/>
</dbReference>
<protein>
    <submittedName>
        <fullName evidence="11">Amino acid ABC transporter permease</fullName>
    </submittedName>
</protein>
<feature type="transmembrane region" description="Helical" evidence="9">
    <location>
        <begin position="51"/>
        <end position="74"/>
    </location>
</feature>